<dbReference type="InterPro" id="IPR001878">
    <property type="entry name" value="Znf_CCHC"/>
</dbReference>
<comment type="caution">
    <text evidence="3">The sequence shown here is derived from an EMBL/GenBank/DDBJ whole genome shotgun (WGS) entry which is preliminary data.</text>
</comment>
<evidence type="ECO:0000259" key="2">
    <source>
        <dbReference type="PROSITE" id="PS50158"/>
    </source>
</evidence>
<organism evidence="3 4">
    <name type="scientific">Carya illinoinensis</name>
    <name type="common">Pecan</name>
    <dbReference type="NCBI Taxonomy" id="32201"/>
    <lineage>
        <taxon>Eukaryota</taxon>
        <taxon>Viridiplantae</taxon>
        <taxon>Streptophyta</taxon>
        <taxon>Embryophyta</taxon>
        <taxon>Tracheophyta</taxon>
        <taxon>Spermatophyta</taxon>
        <taxon>Magnoliopsida</taxon>
        <taxon>eudicotyledons</taxon>
        <taxon>Gunneridae</taxon>
        <taxon>Pentapetalae</taxon>
        <taxon>rosids</taxon>
        <taxon>fabids</taxon>
        <taxon>Fagales</taxon>
        <taxon>Juglandaceae</taxon>
        <taxon>Carya</taxon>
    </lineage>
</organism>
<dbReference type="Proteomes" id="UP000811246">
    <property type="component" value="Chromosome 3"/>
</dbReference>
<dbReference type="PROSITE" id="PS50158">
    <property type="entry name" value="ZF_CCHC"/>
    <property type="match status" value="1"/>
</dbReference>
<evidence type="ECO:0000313" key="4">
    <source>
        <dbReference type="Proteomes" id="UP000811246"/>
    </source>
</evidence>
<evidence type="ECO:0000256" key="1">
    <source>
        <dbReference type="PROSITE-ProRule" id="PRU00047"/>
    </source>
</evidence>
<sequence length="112" mass="12539">MCGKNHGGKCKLTLGLCFGCGELDHVIKNCPKRAQRKGIVPNRDFKPKPRPPVPARVYAVTPRETDTNAPRAYRSNSIPVLDSYRRASYHHSFAAPGMLVWSKKMATIFVEK</sequence>
<dbReference type="GO" id="GO:0008270">
    <property type="term" value="F:zinc ion binding"/>
    <property type="evidence" value="ECO:0007669"/>
    <property type="project" value="UniProtKB-KW"/>
</dbReference>
<name>A0A922FL44_CARIL</name>
<proteinExistence type="predicted"/>
<reference evidence="3" key="1">
    <citation type="submission" date="2021-01" db="EMBL/GenBank/DDBJ databases">
        <authorList>
            <person name="Lovell J.T."/>
            <person name="Bentley N."/>
            <person name="Bhattarai G."/>
            <person name="Jenkins J.W."/>
            <person name="Sreedasyam A."/>
            <person name="Alarcon Y."/>
            <person name="Bock C."/>
            <person name="Boston L."/>
            <person name="Carlson J."/>
            <person name="Cervantes K."/>
            <person name="Clermont K."/>
            <person name="Krom N."/>
            <person name="Kubenka K."/>
            <person name="Mamidi S."/>
            <person name="Mattison C."/>
            <person name="Monteros M."/>
            <person name="Pisani C."/>
            <person name="Plott C."/>
            <person name="Rajasekar S."/>
            <person name="Rhein H.S."/>
            <person name="Rohla C."/>
            <person name="Song M."/>
            <person name="Hilaire R.S."/>
            <person name="Shu S."/>
            <person name="Wells L."/>
            <person name="Wang X."/>
            <person name="Webber J."/>
            <person name="Heerema R.J."/>
            <person name="Klein P."/>
            <person name="Conner P."/>
            <person name="Grauke L."/>
            <person name="Grimwood J."/>
            <person name="Schmutz J."/>
            <person name="Randall J.J."/>
        </authorList>
    </citation>
    <scope>NUCLEOTIDE SEQUENCE</scope>
    <source>
        <tissue evidence="3">Leaf</tissue>
    </source>
</reference>
<feature type="domain" description="CCHC-type" evidence="2">
    <location>
        <begin position="17"/>
        <end position="32"/>
    </location>
</feature>
<dbReference type="EMBL" id="CM031827">
    <property type="protein sequence ID" value="KAG6722590.1"/>
    <property type="molecule type" value="Genomic_DNA"/>
</dbReference>
<dbReference type="GO" id="GO:0003676">
    <property type="term" value="F:nucleic acid binding"/>
    <property type="evidence" value="ECO:0007669"/>
    <property type="project" value="InterPro"/>
</dbReference>
<keyword evidence="1" id="KW-0862">Zinc</keyword>
<evidence type="ECO:0000313" key="3">
    <source>
        <dbReference type="EMBL" id="KAG6722590.1"/>
    </source>
</evidence>
<accession>A0A922FL44</accession>
<protein>
    <recommendedName>
        <fullName evidence="2">CCHC-type domain-containing protein</fullName>
    </recommendedName>
</protein>
<dbReference type="AlphaFoldDB" id="A0A922FL44"/>
<gene>
    <name evidence="3" type="ORF">I3842_03G168500</name>
</gene>
<keyword evidence="1" id="KW-0863">Zinc-finger</keyword>
<keyword evidence="1" id="KW-0479">Metal-binding</keyword>